<dbReference type="InterPro" id="IPR027357">
    <property type="entry name" value="DOCKER_dom"/>
</dbReference>
<feature type="compositionally biased region" description="Low complexity" evidence="6">
    <location>
        <begin position="1430"/>
        <end position="1441"/>
    </location>
</feature>
<evidence type="ECO:0000256" key="5">
    <source>
        <dbReference type="PROSITE-ProRule" id="PRU00983"/>
    </source>
</evidence>
<evidence type="ECO:0000313" key="10">
    <source>
        <dbReference type="Proteomes" id="UP001187531"/>
    </source>
</evidence>
<evidence type="ECO:0000259" key="8">
    <source>
        <dbReference type="PROSITE" id="PS51651"/>
    </source>
</evidence>
<accession>A0AA88HN15</accession>
<dbReference type="Proteomes" id="UP001187531">
    <property type="component" value="Unassembled WGS sequence"/>
</dbReference>
<evidence type="ECO:0000256" key="1">
    <source>
        <dbReference type="ARBA" id="ARBA00004496"/>
    </source>
</evidence>
<feature type="compositionally biased region" description="Polar residues" evidence="6">
    <location>
        <begin position="1557"/>
        <end position="1578"/>
    </location>
</feature>
<evidence type="ECO:0000313" key="9">
    <source>
        <dbReference type="EMBL" id="KAK2712520.1"/>
    </source>
</evidence>
<feature type="domain" description="C2 DOCK-type" evidence="7">
    <location>
        <begin position="151"/>
        <end position="329"/>
    </location>
</feature>
<dbReference type="Pfam" id="PF20421">
    <property type="entry name" value="DHR-2_Lobe_C"/>
    <property type="match status" value="1"/>
</dbReference>
<feature type="compositionally biased region" description="Low complexity" evidence="6">
    <location>
        <begin position="1482"/>
        <end position="1497"/>
    </location>
</feature>
<feature type="compositionally biased region" description="Low complexity" evidence="6">
    <location>
        <begin position="1388"/>
        <end position="1419"/>
    </location>
</feature>
<dbReference type="InterPro" id="IPR043162">
    <property type="entry name" value="DOCK_C_lobe_C"/>
</dbReference>
<evidence type="ECO:0000259" key="7">
    <source>
        <dbReference type="PROSITE" id="PS51650"/>
    </source>
</evidence>
<dbReference type="InterPro" id="IPR026791">
    <property type="entry name" value="DOCK"/>
</dbReference>
<gene>
    <name evidence="9" type="ORF">QYM36_011271</name>
</gene>
<evidence type="ECO:0000256" key="2">
    <source>
        <dbReference type="ARBA" id="ARBA00022490"/>
    </source>
</evidence>
<dbReference type="GO" id="GO:0016477">
    <property type="term" value="P:cell migration"/>
    <property type="evidence" value="ECO:0007669"/>
    <property type="project" value="TreeGrafter"/>
</dbReference>
<dbReference type="Gene3D" id="1.25.40.410">
    <property type="match status" value="1"/>
</dbReference>
<keyword evidence="3" id="KW-0597">Phosphoprotein</keyword>
<feature type="compositionally biased region" description="Basic residues" evidence="6">
    <location>
        <begin position="1446"/>
        <end position="1457"/>
    </location>
</feature>
<dbReference type="PANTHER" id="PTHR45653:SF10">
    <property type="entry name" value="MYOBLAST CITY, ISOFORM B"/>
    <property type="match status" value="1"/>
</dbReference>
<feature type="region of interest" description="Disordered" evidence="6">
    <location>
        <begin position="1379"/>
        <end position="1497"/>
    </location>
</feature>
<dbReference type="InterPro" id="IPR056372">
    <property type="entry name" value="TPR_DOCK"/>
</dbReference>
<sequence>DFGSTDLRRERLLLVCNVVRLGGMEARENDNRKSYHISRKVSPESQMRRPFGVAMYDITQIMKGSKSWDEDKHCFIPFISCNEKESLDACLKRMLQMRDKDHKGQGLWCSFGLLQGNMNEISEEHPSQVIGNYLVARKIGFPETIVPGDIRNDLYINLVSADFSRGLGNERSIEVTIKVVDENGKILENVLHVGCEQEPKSLYKSVVYYHDDKPKWIEIVKVVMPTEEFYNSHLRFTFRHRASNENKDKQDKPFALSYARLIQKDGTTLKDGVHELMVYRVDVKNYKEGDVSYLSLPSKRCEATESVSKQISTLSYSPKDSFTVSSCLCSTKLTQNAELLGLLRWREPDTNIAQVLENFLSIDKNEVVRFLQDALDSLFGILMECSNLDSFDSLVFQCLIFLVSLVREPKYKQFMPILDLYIRENFSATLAYGKILRMMKVYSEKISEMECTACLDTMKSLPYLFKFVARSKTLYAALNDPSDDEDFEHLLEELFESFITLGMETEVHLLPSQCAMLRYLPEGLEDILDVVDTRKLSNLVVKFIEKIPSERFGTGKFDTLNRITEGSLFRLPSARSLLLPVILQNIQSYLQKGMDKQEPATCSKIMANIMDVLHRDDIGDSSGDAATIIRTMLPIVQKTLIWINLKEQRGLLVAILASIFRAMDGVQYYEYIASLVSASRDGLLDFIAQILCQFKDLVSLQVYPRDWSEMILLVNSYFLKAICLFSHTIRDHFANPFVEQVWNNFFQCGITFMTQESLQLESFSTNKRRKITSRYKDMRQTMAFEVRAMWFNLGVNKSHFIPSMVGPFLEMTLIPGIELRKKTIPIFFDMIQHEFYMTLESQRPDSGVSISVETFGAKKYFPMVENQMIQQLDTLIEGGRGDSHYKDLFFIILASLCEEHRSLKTCGVQFVQMATKLIERLLEYRTLITDEHRDNRMSCTVNILDFYREINKQEMYLRYLYKLYALHIECDNFGEAAYTLQLHAQLLDWSDDPVTDVLLGAKKGNWKTQREFKESLYLEMIELFDKGRMWEGALKFCKELIHEYEEEVFHYDKLSKLLRRMADFYDKIISTLRPEAEYFRVAFYGRGFSAFQQNKVYVYRGNEYEKIQDFVGRIQTQFPNAEPMQKLTPPSAEIKESPQQYLQINKVDPVMEEKERLSGKPIAEPILRYYRSNDVSKFTFSRPFHRGVKDKENEFATLWLERTVLATTYPLPGILRWFPVNQTEVFELSPLETAIETMEQANSHLKELIIANRTDPFLNYNPLSMKLQGMIDAAVNGGTAKYEQIFLTESHMKNHPEERPLISKLEQLLCAQTCLLEAGVEVHSMRVVDQMRSFHDHLESKFKELRRAREEKYGSMSLDCFTEKQLGVLIRLGARTTNHDVTSECRTSSSSGHSMETSSVLTVSSGKSQISMSSLSLTSTPKLEKASRQSSTASLLSMLSTPNFGTKRRDKDKKKKERKESVLATAEKKKMRDSLRRLSMGSSSNPLSFLTPSSSFSSNLSISTLTEASLSENDTSQSLTVTPGTPPIELSQELTCTRPLRPESIRERRNSGIRRLSNASQTSSSVTTPIQQRSMESL</sequence>
<dbReference type="PROSITE" id="PS51651">
    <property type="entry name" value="DOCKER"/>
    <property type="match status" value="1"/>
</dbReference>
<dbReference type="GO" id="GO:0005886">
    <property type="term" value="C:plasma membrane"/>
    <property type="evidence" value="ECO:0007669"/>
    <property type="project" value="TreeGrafter"/>
</dbReference>
<feature type="compositionally biased region" description="Basic and acidic residues" evidence="6">
    <location>
        <begin position="1458"/>
        <end position="1476"/>
    </location>
</feature>
<dbReference type="GO" id="GO:0005737">
    <property type="term" value="C:cytoplasm"/>
    <property type="evidence" value="ECO:0007669"/>
    <property type="project" value="UniProtKB-SubCell"/>
</dbReference>
<dbReference type="Gene3D" id="2.60.40.150">
    <property type="entry name" value="C2 domain"/>
    <property type="match status" value="1"/>
</dbReference>
<dbReference type="Pfam" id="PF06920">
    <property type="entry name" value="DHR-2_Lobe_A"/>
    <property type="match status" value="1"/>
</dbReference>
<dbReference type="SUPFAM" id="SSF48371">
    <property type="entry name" value="ARM repeat"/>
    <property type="match status" value="1"/>
</dbReference>
<dbReference type="EMBL" id="JAVRJZ010000015">
    <property type="protein sequence ID" value="KAK2712520.1"/>
    <property type="molecule type" value="Genomic_DNA"/>
</dbReference>
<dbReference type="InterPro" id="IPR032376">
    <property type="entry name" value="DOCK_N"/>
</dbReference>
<dbReference type="GO" id="GO:0007520">
    <property type="term" value="P:myoblast fusion"/>
    <property type="evidence" value="ECO:0007669"/>
    <property type="project" value="TreeGrafter"/>
</dbReference>
<feature type="region of interest" description="Disordered" evidence="6">
    <location>
        <begin position="1509"/>
        <end position="1578"/>
    </location>
</feature>
<keyword evidence="10" id="KW-1185">Reference proteome</keyword>
<dbReference type="PANTHER" id="PTHR45653">
    <property type="entry name" value="DEDICATOR OF CYTOKINESIS"/>
    <property type="match status" value="1"/>
</dbReference>
<dbReference type="Pfam" id="PF20422">
    <property type="entry name" value="DHR-2_Lobe_B"/>
    <property type="match status" value="1"/>
</dbReference>
<organism evidence="9 10">
    <name type="scientific">Artemia franciscana</name>
    <name type="common">Brine shrimp</name>
    <name type="synonym">Artemia sanfranciscana</name>
    <dbReference type="NCBI Taxonomy" id="6661"/>
    <lineage>
        <taxon>Eukaryota</taxon>
        <taxon>Metazoa</taxon>
        <taxon>Ecdysozoa</taxon>
        <taxon>Arthropoda</taxon>
        <taxon>Crustacea</taxon>
        <taxon>Branchiopoda</taxon>
        <taxon>Anostraca</taxon>
        <taxon>Artemiidae</taxon>
        <taxon>Artemia</taxon>
    </lineage>
</organism>
<dbReference type="InterPro" id="IPR046769">
    <property type="entry name" value="DOCKER_Lobe_A"/>
</dbReference>
<dbReference type="Pfam" id="PF14429">
    <property type="entry name" value="DOCK-C2"/>
    <property type="match status" value="1"/>
</dbReference>
<comment type="similarity">
    <text evidence="5">Belongs to the DOCK family.</text>
</comment>
<dbReference type="InterPro" id="IPR027007">
    <property type="entry name" value="C2_DOCK-type_domain"/>
</dbReference>
<comment type="caution">
    <text evidence="9">The sequence shown here is derived from an EMBL/GenBank/DDBJ whole genome shotgun (WGS) entry which is preliminary data.</text>
</comment>
<protein>
    <recommendedName>
        <fullName evidence="11">Dedicator of cytokinesis protein 1</fullName>
    </recommendedName>
</protein>
<comment type="subcellular location">
    <subcellularLocation>
        <location evidence="1">Cytoplasm</location>
    </subcellularLocation>
</comment>
<dbReference type="Pfam" id="PF23554">
    <property type="entry name" value="TPR_DOCK"/>
    <property type="match status" value="1"/>
</dbReference>
<dbReference type="InterPro" id="IPR046770">
    <property type="entry name" value="DOCKER_Lobe_B"/>
</dbReference>
<dbReference type="Gene3D" id="1.20.58.740">
    <property type="match status" value="1"/>
</dbReference>
<keyword evidence="2" id="KW-0963">Cytoplasm</keyword>
<feature type="compositionally biased region" description="Polar residues" evidence="6">
    <location>
        <begin position="1509"/>
        <end position="1523"/>
    </location>
</feature>
<feature type="non-terminal residue" evidence="9">
    <location>
        <position position="1"/>
    </location>
</feature>
<evidence type="ECO:0008006" key="11">
    <source>
        <dbReference type="Google" id="ProtNLM"/>
    </source>
</evidence>
<dbReference type="Pfam" id="PF16172">
    <property type="entry name" value="DOCK_N"/>
    <property type="match status" value="1"/>
</dbReference>
<dbReference type="PROSITE" id="PS51650">
    <property type="entry name" value="C2_DOCK"/>
    <property type="match status" value="1"/>
</dbReference>
<dbReference type="InterPro" id="IPR046773">
    <property type="entry name" value="DOCKER_Lobe_C"/>
</dbReference>
<feature type="compositionally biased region" description="Basic and acidic residues" evidence="6">
    <location>
        <begin position="1540"/>
        <end position="1550"/>
    </location>
</feature>
<evidence type="ECO:0000256" key="4">
    <source>
        <dbReference type="ARBA" id="ARBA00022658"/>
    </source>
</evidence>
<reference evidence="9" key="1">
    <citation type="submission" date="2023-07" db="EMBL/GenBank/DDBJ databases">
        <title>Chromosome-level genome assembly of Artemia franciscana.</title>
        <authorList>
            <person name="Jo E."/>
        </authorList>
    </citation>
    <scope>NUCLEOTIDE SEQUENCE</scope>
    <source>
        <tissue evidence="9">Whole body</tissue>
    </source>
</reference>
<dbReference type="GO" id="GO:0007264">
    <property type="term" value="P:small GTPase-mediated signal transduction"/>
    <property type="evidence" value="ECO:0007669"/>
    <property type="project" value="InterPro"/>
</dbReference>
<evidence type="ECO:0000256" key="3">
    <source>
        <dbReference type="ARBA" id="ARBA00022553"/>
    </source>
</evidence>
<keyword evidence="4" id="KW-0344">Guanine-nucleotide releasing factor</keyword>
<dbReference type="InterPro" id="IPR043161">
    <property type="entry name" value="DOCK_C_lobe_A"/>
</dbReference>
<dbReference type="FunFam" id="1.20.58.740:FF:000004">
    <property type="entry name" value="Dedicator of cytokinesis protein 1"/>
    <property type="match status" value="1"/>
</dbReference>
<name>A0AA88HN15_ARTSF</name>
<dbReference type="GO" id="GO:0031267">
    <property type="term" value="F:small GTPase binding"/>
    <property type="evidence" value="ECO:0007669"/>
    <property type="project" value="TreeGrafter"/>
</dbReference>
<dbReference type="InterPro" id="IPR035892">
    <property type="entry name" value="C2_domain_sf"/>
</dbReference>
<evidence type="ECO:0000256" key="6">
    <source>
        <dbReference type="SAM" id="MobiDB-lite"/>
    </source>
</evidence>
<feature type="domain" description="DOCKER" evidence="8">
    <location>
        <begin position="947"/>
        <end position="1358"/>
    </location>
</feature>
<feature type="non-terminal residue" evidence="9">
    <location>
        <position position="1578"/>
    </location>
</feature>
<dbReference type="GO" id="GO:0005085">
    <property type="term" value="F:guanyl-nucleotide exchange factor activity"/>
    <property type="evidence" value="ECO:0007669"/>
    <property type="project" value="UniProtKB-KW"/>
</dbReference>
<proteinExistence type="inferred from homology"/>
<dbReference type="InterPro" id="IPR016024">
    <property type="entry name" value="ARM-type_fold"/>
</dbReference>